<evidence type="ECO:0000313" key="5">
    <source>
        <dbReference type="EMBL" id="BAN90332.1"/>
    </source>
</evidence>
<gene>
    <name evidence="3" type="primary">gch3</name>
    <name evidence="5" type="ORF">ACAM_0863</name>
</gene>
<dbReference type="Proteomes" id="UP000016887">
    <property type="component" value="Chromosome"/>
</dbReference>
<dbReference type="eggNOG" id="arCOG04202">
    <property type="taxonomic scope" value="Archaea"/>
</dbReference>
<dbReference type="InterPro" id="IPR007839">
    <property type="entry name" value="GTP_CycHdrlase_3"/>
</dbReference>
<name>U3T9X1_9CREN</name>
<organism evidence="5 6">
    <name type="scientific">Aeropyrum camini SY1 = JCM 12091</name>
    <dbReference type="NCBI Taxonomy" id="1198449"/>
    <lineage>
        <taxon>Archaea</taxon>
        <taxon>Thermoproteota</taxon>
        <taxon>Thermoprotei</taxon>
        <taxon>Desulfurococcales</taxon>
        <taxon>Desulfurococcaceae</taxon>
        <taxon>Aeropyrum</taxon>
    </lineage>
</organism>
<keyword evidence="3" id="KW-0547">Nucleotide-binding</keyword>
<keyword evidence="6" id="KW-1185">Reference proteome</keyword>
<dbReference type="KEGG" id="acj:ACAM_0863"/>
<protein>
    <recommendedName>
        <fullName evidence="3 4">GTP cyclohydrolase III</fullName>
        <ecNumber evidence="3 4">3.5.4.29</ecNumber>
    </recommendedName>
</protein>
<dbReference type="STRING" id="1198449.ACAM_0863"/>
<evidence type="ECO:0000256" key="1">
    <source>
        <dbReference type="ARBA" id="ARBA00022801"/>
    </source>
</evidence>
<dbReference type="HAMAP" id="MF_00608">
    <property type="entry name" value="GTP_cyclohydro_3"/>
    <property type="match status" value="1"/>
</dbReference>
<dbReference type="AlphaFoldDB" id="U3T9X1"/>
<keyword evidence="1 3" id="KW-0378">Hydrolase</keyword>
<dbReference type="Gene3D" id="3.30.70.270">
    <property type="match status" value="1"/>
</dbReference>
<dbReference type="GO" id="GO:0043740">
    <property type="term" value="F:GTP cyclohydrolase IIa activity"/>
    <property type="evidence" value="ECO:0007669"/>
    <property type="project" value="UniProtKB-UniRule"/>
</dbReference>
<comment type="similarity">
    <text evidence="3 4">Belongs to the archaeal-type GTP cyclohydrolase family.</text>
</comment>
<proteinExistence type="inferred from homology"/>
<comment type="catalytic activity">
    <reaction evidence="3 4">
        <text>GTP + 3 H2O = 2-amino-5-formylamino-6-(5-phospho-D-ribosylamino)pyrimidin-4(3H)-one + 2 phosphate + 2 H(+)</text>
        <dbReference type="Rhea" id="RHEA:22468"/>
        <dbReference type="ChEBI" id="CHEBI:15377"/>
        <dbReference type="ChEBI" id="CHEBI:15378"/>
        <dbReference type="ChEBI" id="CHEBI:37565"/>
        <dbReference type="ChEBI" id="CHEBI:43474"/>
        <dbReference type="ChEBI" id="CHEBI:57258"/>
        <dbReference type="EC" id="3.5.4.29"/>
    </reaction>
</comment>
<comment type="function">
    <text evidence="3 4">Catalyzes the formation of 2-amino-5-formylamino-6-ribofuranosylamino-4(3H)-pyrimidinone ribonucleotide monophosphate and inorganic phosphate from GTP. Also has an independent pyrophosphate phosphohydrolase activity.</text>
</comment>
<dbReference type="PANTHER" id="PTHR42202">
    <property type="entry name" value="GTP CYCLOHYDROLASE III"/>
    <property type="match status" value="1"/>
</dbReference>
<dbReference type="PANTHER" id="PTHR42202:SF1">
    <property type="entry name" value="GTP CYCLOHYDROLASE III"/>
    <property type="match status" value="1"/>
</dbReference>
<reference evidence="5 6" key="1">
    <citation type="journal article" date="2013" name="Appl. Environ. Microbiol.">
        <title>Variation of the Virus-Related Elements within Syntenic Genomes of the Hyperthermophilic Archaeon Aeropyrum.</title>
        <authorList>
            <person name="Daifuku T."/>
            <person name="Yoshida T."/>
            <person name="Kitamura T."/>
            <person name="Kawaichi S."/>
            <person name="Inoue T."/>
            <person name="Nomura K."/>
            <person name="Yoshida Y."/>
            <person name="Kuno S."/>
            <person name="Sako Y."/>
        </authorList>
    </citation>
    <scope>NUCLEOTIDE SEQUENCE [LARGE SCALE GENOMIC DNA]</scope>
    <source>
        <strain evidence="5 6">SY1</strain>
    </source>
</reference>
<dbReference type="EC" id="3.5.4.29" evidence="3 4"/>
<accession>U3T9X1</accession>
<dbReference type="GO" id="GO:0005525">
    <property type="term" value="F:GTP binding"/>
    <property type="evidence" value="ECO:0007669"/>
    <property type="project" value="UniProtKB-KW"/>
</dbReference>
<evidence type="ECO:0000256" key="2">
    <source>
        <dbReference type="ARBA" id="ARBA00023134"/>
    </source>
</evidence>
<evidence type="ECO:0000313" key="6">
    <source>
        <dbReference type="Proteomes" id="UP000016887"/>
    </source>
</evidence>
<evidence type="ECO:0000256" key="4">
    <source>
        <dbReference type="PIRNR" id="PIRNR009265"/>
    </source>
</evidence>
<dbReference type="InterPro" id="IPR043128">
    <property type="entry name" value="Rev_trsase/Diguanyl_cyclase"/>
</dbReference>
<dbReference type="EMBL" id="AP012489">
    <property type="protein sequence ID" value="BAN90332.1"/>
    <property type="molecule type" value="Genomic_DNA"/>
</dbReference>
<dbReference type="PIRSF" id="PIRSF009265">
    <property type="entry name" value="GTP_cyclohydro_3"/>
    <property type="match status" value="1"/>
</dbReference>
<evidence type="ECO:0000256" key="3">
    <source>
        <dbReference type="HAMAP-Rule" id="MF_00608"/>
    </source>
</evidence>
<sequence>MVRPEGCRGVLARAVRVAVVEQVGYREWTEELGSDREWIIQTLQSDIYAAAQKEAAKYGGFVLPIRYDIMLLISSNMSVGEHARVLDTVASLSKVRVRMASYCSVRPLDAVEKAWSALHDKGDRLIYEPCEAEEYASIAHIDLNNVTAITRAEGPVRTYYEVMDLMAKISKVAEEIGAVTQYLGGDNILAVIPLTGSVERTVEKLLVRNDLKAGIGIAPTARASLALAAEALHEIRAKVNPGPIVVKTQ</sequence>
<dbReference type="InterPro" id="IPR029787">
    <property type="entry name" value="Nucleotide_cyclase"/>
</dbReference>
<dbReference type="Gene3D" id="3.30.70.1230">
    <property type="entry name" value="Nucleotide cyclase"/>
    <property type="match status" value="1"/>
</dbReference>
<keyword evidence="2 3" id="KW-0342">GTP-binding</keyword>
<dbReference type="Pfam" id="PF05165">
    <property type="entry name" value="GCH_III"/>
    <property type="match status" value="1"/>
</dbReference>